<accession>A0A2N6SEN7</accession>
<gene>
    <name evidence="1" type="ORF">CJ218_04430</name>
</gene>
<organism evidence="1 2">
    <name type="scientific">Gemella sanguinis</name>
    <dbReference type="NCBI Taxonomy" id="84135"/>
    <lineage>
        <taxon>Bacteria</taxon>
        <taxon>Bacillati</taxon>
        <taxon>Bacillota</taxon>
        <taxon>Bacilli</taxon>
        <taxon>Bacillales</taxon>
        <taxon>Gemellaceae</taxon>
        <taxon>Gemella</taxon>
    </lineage>
</organism>
<evidence type="ECO:0000313" key="1">
    <source>
        <dbReference type="EMBL" id="PMC52377.1"/>
    </source>
</evidence>
<comment type="caution">
    <text evidence="1">The sequence shown here is derived from an EMBL/GenBank/DDBJ whole genome shotgun (WGS) entry which is preliminary data.</text>
</comment>
<dbReference type="RefSeq" id="WP_102189757.1">
    <property type="nucleotide sequence ID" value="NZ_CAUTAO010000007.1"/>
</dbReference>
<name>A0A2N6SEN7_9BACL</name>
<dbReference type="OrthoDB" id="154553at2"/>
<sequence>MSYTRDYIFEKIIEKLPTLKIHEKKEDDSSIFILEYKNSKAKIDIDSFVKKLGNKKNSLSDKKIDEFIYYIVSNFEAQEKISTSNLNKEDLLERVFPVVRSTSFNKDNTQNLIKLNHTNETDIYLVYDFENGYKFLDRKVTEQLLISDKELFDFAKGNLEKLSLKYNKDSVQGNDFYFLNAKDGYDGARILDEKVLNYFYEKIGSDFYVGLPHQDTLIIADVKNKKGLEILQKVMVHFFAEGLVPITTITFKYDGNKLESYFIFVE</sequence>
<dbReference type="STRING" id="84135.GCA_001052115_01286"/>
<proteinExistence type="predicted"/>
<protein>
    <submittedName>
        <fullName evidence="1">DUF1444 domain-containing protein</fullName>
    </submittedName>
</protein>
<evidence type="ECO:0000313" key="2">
    <source>
        <dbReference type="Proteomes" id="UP000235670"/>
    </source>
</evidence>
<reference evidence="1 2" key="1">
    <citation type="submission" date="2017-09" db="EMBL/GenBank/DDBJ databases">
        <title>Bacterial strain isolated from the female urinary microbiota.</title>
        <authorList>
            <person name="Thomas-White K."/>
            <person name="Kumar N."/>
            <person name="Forster S."/>
            <person name="Putonti C."/>
            <person name="Lawley T."/>
            <person name="Wolfe A.J."/>
        </authorList>
    </citation>
    <scope>NUCLEOTIDE SEQUENCE [LARGE SCALE GENOMIC DNA]</scope>
    <source>
        <strain evidence="1 2">UMB0186</strain>
    </source>
</reference>
<dbReference type="Pfam" id="PF07285">
    <property type="entry name" value="DUF1444"/>
    <property type="match status" value="1"/>
</dbReference>
<dbReference type="InterPro" id="IPR010838">
    <property type="entry name" value="DUF1444"/>
</dbReference>
<dbReference type="AlphaFoldDB" id="A0A2N6SEN7"/>
<dbReference type="Proteomes" id="UP000235670">
    <property type="component" value="Unassembled WGS sequence"/>
</dbReference>
<dbReference type="EMBL" id="PNGT01000004">
    <property type="protein sequence ID" value="PMC52377.1"/>
    <property type="molecule type" value="Genomic_DNA"/>
</dbReference>